<organism evidence="3 4">
    <name type="scientific">Antiquaquibacter oligotrophicus</name>
    <dbReference type="NCBI Taxonomy" id="2880260"/>
    <lineage>
        <taxon>Bacteria</taxon>
        <taxon>Bacillati</taxon>
        <taxon>Actinomycetota</taxon>
        <taxon>Actinomycetes</taxon>
        <taxon>Micrococcales</taxon>
        <taxon>Microbacteriaceae</taxon>
        <taxon>Antiquaquibacter</taxon>
    </lineage>
</organism>
<keyword evidence="4" id="KW-1185">Reference proteome</keyword>
<evidence type="ECO:0000313" key="3">
    <source>
        <dbReference type="EMBL" id="MDH6180813.1"/>
    </source>
</evidence>
<evidence type="ECO:0000256" key="2">
    <source>
        <dbReference type="SAM" id="Phobius"/>
    </source>
</evidence>
<sequence>MSPAVAYARPAVRPERVEPQLAPVAAPQQRPGTTRRPRATYAFVIVASLAGILCAQLLLSIVVSDGAYQITALQAQQKELMRQENALSERLDLLGSTQHLAANAANLGMVPGASPLFLDVSSGGIAAAPGTVDPAGCGGACNLVGNSLLTGMPLVSPQAPQTTLDSQQAAPTVGATTEVQQEQPTDALPAPVTH</sequence>
<feature type="transmembrane region" description="Helical" evidence="2">
    <location>
        <begin position="39"/>
        <end position="63"/>
    </location>
</feature>
<keyword evidence="2" id="KW-1133">Transmembrane helix</keyword>
<dbReference type="Proteomes" id="UP001160142">
    <property type="component" value="Unassembled WGS sequence"/>
</dbReference>
<reference evidence="3 4" key="1">
    <citation type="submission" date="2023-04" db="EMBL/GenBank/DDBJ databases">
        <title>Genome Encyclopedia of Bacteria and Archaea VI: Functional Genomics of Type Strains.</title>
        <authorList>
            <person name="Whitman W."/>
        </authorList>
    </citation>
    <scope>NUCLEOTIDE SEQUENCE [LARGE SCALE GENOMIC DNA]</scope>
    <source>
        <strain evidence="3 4">SG_E_30_P1</strain>
    </source>
</reference>
<evidence type="ECO:0008006" key="5">
    <source>
        <dbReference type="Google" id="ProtNLM"/>
    </source>
</evidence>
<accession>A0ABT6KLC6</accession>
<evidence type="ECO:0000256" key="1">
    <source>
        <dbReference type="SAM" id="MobiDB-lite"/>
    </source>
</evidence>
<evidence type="ECO:0000313" key="4">
    <source>
        <dbReference type="Proteomes" id="UP001160142"/>
    </source>
</evidence>
<name>A0ABT6KLC6_9MICO</name>
<keyword evidence="2" id="KW-0812">Transmembrane</keyword>
<comment type="caution">
    <text evidence="3">The sequence shown here is derived from an EMBL/GenBank/DDBJ whole genome shotgun (WGS) entry which is preliminary data.</text>
</comment>
<keyword evidence="2" id="KW-0472">Membrane</keyword>
<dbReference type="RefSeq" id="WP_322133150.1">
    <property type="nucleotide sequence ID" value="NZ_CP085036.1"/>
</dbReference>
<proteinExistence type="predicted"/>
<feature type="region of interest" description="Disordered" evidence="1">
    <location>
        <begin position="158"/>
        <end position="194"/>
    </location>
</feature>
<gene>
    <name evidence="3" type="ORF">M2152_000995</name>
</gene>
<protein>
    <recommendedName>
        <fullName evidence="5">Cell division protein FtsL</fullName>
    </recommendedName>
</protein>
<dbReference type="EMBL" id="JARXVQ010000001">
    <property type="protein sequence ID" value="MDH6180813.1"/>
    <property type="molecule type" value="Genomic_DNA"/>
</dbReference>
<feature type="compositionally biased region" description="Polar residues" evidence="1">
    <location>
        <begin position="158"/>
        <end position="184"/>
    </location>
</feature>